<feature type="chain" id="PRO_5046728777" description="M23ase beta-sheet core domain-containing protein" evidence="2">
    <location>
        <begin position="34"/>
        <end position="391"/>
    </location>
</feature>
<evidence type="ECO:0000313" key="5">
    <source>
        <dbReference type="Proteomes" id="UP001500326"/>
    </source>
</evidence>
<accession>A0ABN2SNR0</accession>
<sequence length="391" mass="40307">MKKLVVGLVVALLVFPVAGLLAVPIVLSPAALAACQASGQFVVTDVPDKLTATRNDGVSVTMGHAQLTHAATIITVGSGIEGVGRQGVLVGLMAALTESTLRMLANVAHPASLDMPHDGVGSDHDSLGLFQMRPSSGWGAVAELMDPTYQVRAFFGGPDGPNHPSPAGLLDITGWQTADPGAAAQAVERSAFPDRYQDYRPVAEAIIAALTKLASPGNHDAAPIEAVAETTRVVFPLPSGTWVRTSGYGWRDDPMTGRRALHAGTDYGATDGTPILAIADGVVTWAGPFGLYGQLIVIEHTVDGRRVASAYAHMWESGVHVSVGERVSAGEHIGDVGASGKSQGAHLHFEIRPGGSFQPSIDAEKWLAEYGASGLDAATSGQSACLAGTSG</sequence>
<dbReference type="Proteomes" id="UP001500326">
    <property type="component" value="Unassembled WGS sequence"/>
</dbReference>
<evidence type="ECO:0000256" key="2">
    <source>
        <dbReference type="SAM" id="SignalP"/>
    </source>
</evidence>
<feature type="domain" description="M23ase beta-sheet core" evidence="3">
    <location>
        <begin position="261"/>
        <end position="355"/>
    </location>
</feature>
<keyword evidence="5" id="KW-1185">Reference proteome</keyword>
<dbReference type="Pfam" id="PF01551">
    <property type="entry name" value="Peptidase_M23"/>
    <property type="match status" value="1"/>
</dbReference>
<name>A0ABN2SNR0_9MICO</name>
<dbReference type="CDD" id="cd12797">
    <property type="entry name" value="M23_peptidase"/>
    <property type="match status" value="1"/>
</dbReference>
<dbReference type="PANTHER" id="PTHR21666">
    <property type="entry name" value="PEPTIDASE-RELATED"/>
    <property type="match status" value="1"/>
</dbReference>
<dbReference type="InterPro" id="IPR011055">
    <property type="entry name" value="Dup_hybrid_motif"/>
</dbReference>
<dbReference type="SUPFAM" id="SSF51261">
    <property type="entry name" value="Duplicated hybrid motif"/>
    <property type="match status" value="1"/>
</dbReference>
<dbReference type="PANTHER" id="PTHR21666:SF289">
    <property type="entry name" value="L-ALA--D-GLU ENDOPEPTIDASE"/>
    <property type="match status" value="1"/>
</dbReference>
<dbReference type="Gene3D" id="2.70.70.10">
    <property type="entry name" value="Glucose Permease (Domain IIA)"/>
    <property type="match status" value="1"/>
</dbReference>
<dbReference type="PROSITE" id="PS51257">
    <property type="entry name" value="PROKAR_LIPOPROTEIN"/>
    <property type="match status" value="1"/>
</dbReference>
<dbReference type="RefSeq" id="WP_344063018.1">
    <property type="nucleotide sequence ID" value="NZ_BAAAOH010000001.1"/>
</dbReference>
<feature type="signal peptide" evidence="2">
    <location>
        <begin position="1"/>
        <end position="33"/>
    </location>
</feature>
<dbReference type="EMBL" id="BAAAOH010000001">
    <property type="protein sequence ID" value="GAA1989919.1"/>
    <property type="molecule type" value="Genomic_DNA"/>
</dbReference>
<proteinExistence type="predicted"/>
<evidence type="ECO:0000256" key="1">
    <source>
        <dbReference type="ARBA" id="ARBA00022729"/>
    </source>
</evidence>
<comment type="caution">
    <text evidence="4">The sequence shown here is derived from an EMBL/GenBank/DDBJ whole genome shotgun (WGS) entry which is preliminary data.</text>
</comment>
<organism evidence="4 5">
    <name type="scientific">Microbacterium pumilum</name>
    <dbReference type="NCBI Taxonomy" id="344165"/>
    <lineage>
        <taxon>Bacteria</taxon>
        <taxon>Bacillati</taxon>
        <taxon>Actinomycetota</taxon>
        <taxon>Actinomycetes</taxon>
        <taxon>Micrococcales</taxon>
        <taxon>Microbacteriaceae</taxon>
        <taxon>Microbacterium</taxon>
    </lineage>
</organism>
<evidence type="ECO:0000313" key="4">
    <source>
        <dbReference type="EMBL" id="GAA1989919.1"/>
    </source>
</evidence>
<gene>
    <name evidence="4" type="ORF">GCM10009777_26460</name>
</gene>
<evidence type="ECO:0000259" key="3">
    <source>
        <dbReference type="Pfam" id="PF01551"/>
    </source>
</evidence>
<keyword evidence="1 2" id="KW-0732">Signal</keyword>
<protein>
    <recommendedName>
        <fullName evidence="3">M23ase beta-sheet core domain-containing protein</fullName>
    </recommendedName>
</protein>
<reference evidence="4 5" key="1">
    <citation type="journal article" date="2019" name="Int. J. Syst. Evol. Microbiol.">
        <title>The Global Catalogue of Microorganisms (GCM) 10K type strain sequencing project: providing services to taxonomists for standard genome sequencing and annotation.</title>
        <authorList>
            <consortium name="The Broad Institute Genomics Platform"/>
            <consortium name="The Broad Institute Genome Sequencing Center for Infectious Disease"/>
            <person name="Wu L."/>
            <person name="Ma J."/>
        </authorList>
    </citation>
    <scope>NUCLEOTIDE SEQUENCE [LARGE SCALE GENOMIC DNA]</scope>
    <source>
        <strain evidence="4 5">JCM 14902</strain>
    </source>
</reference>
<dbReference type="InterPro" id="IPR016047">
    <property type="entry name" value="M23ase_b-sheet_dom"/>
</dbReference>
<dbReference type="InterPro" id="IPR050570">
    <property type="entry name" value="Cell_wall_metabolism_enzyme"/>
</dbReference>